<reference evidence="3 4" key="1">
    <citation type="journal article" date="2015" name="Genome Announc.">
        <title>Genome sequence and annotation of Trichoderma parareesei, the ancestor of the cellulase producer Trichoderma reesei.</title>
        <authorList>
            <person name="Yang D."/>
            <person name="Pomraning K."/>
            <person name="Kopchinskiy A."/>
            <person name="Karimi Aghcheh R."/>
            <person name="Atanasova L."/>
            <person name="Chenthamara K."/>
            <person name="Baker S.E."/>
            <person name="Zhang R."/>
            <person name="Shen Q."/>
            <person name="Freitag M."/>
            <person name="Kubicek C.P."/>
            <person name="Druzhinina I.S."/>
        </authorList>
    </citation>
    <scope>NUCLEOTIDE SEQUENCE [LARGE SCALE GENOMIC DNA]</scope>
    <source>
        <strain evidence="3 4">CBS 125925</strain>
    </source>
</reference>
<proteinExistence type="predicted"/>
<dbReference type="AlphaFoldDB" id="A0A2H2ZSQ4"/>
<dbReference type="PANTHER" id="PTHR10039:SF5">
    <property type="entry name" value="NACHT DOMAIN-CONTAINING PROTEIN"/>
    <property type="match status" value="1"/>
</dbReference>
<feature type="domain" description="Nephrocystin 3-like N-terminal" evidence="2">
    <location>
        <begin position="98"/>
        <end position="257"/>
    </location>
</feature>
<dbReference type="Proteomes" id="UP000219286">
    <property type="component" value="Unassembled WGS sequence"/>
</dbReference>
<keyword evidence="1" id="KW-0677">Repeat</keyword>
<dbReference type="InterPro" id="IPR056884">
    <property type="entry name" value="NPHP3-like_N"/>
</dbReference>
<dbReference type="SUPFAM" id="SSF52540">
    <property type="entry name" value="P-loop containing nucleoside triphosphate hydrolases"/>
    <property type="match status" value="1"/>
</dbReference>
<dbReference type="OrthoDB" id="5086500at2759"/>
<gene>
    <name evidence="3" type="ORF">A9Z42_0041930</name>
</gene>
<evidence type="ECO:0000256" key="1">
    <source>
        <dbReference type="ARBA" id="ARBA00022737"/>
    </source>
</evidence>
<dbReference type="PANTHER" id="PTHR10039">
    <property type="entry name" value="AMELOGENIN"/>
    <property type="match status" value="1"/>
</dbReference>
<keyword evidence="4" id="KW-1185">Reference proteome</keyword>
<evidence type="ECO:0000313" key="4">
    <source>
        <dbReference type="Proteomes" id="UP000219286"/>
    </source>
</evidence>
<evidence type="ECO:0000313" key="3">
    <source>
        <dbReference type="EMBL" id="OTA03705.1"/>
    </source>
</evidence>
<sequence>MANLITRDGDQTRQQIQLTEERVKQKINTIQTEKVNEAKRDRLLRSLKYDSMNSRRTGLSPVHEATYVSIFESLDGKPLEAGAHDTKHHKGHIKRKWEGFVEWLASEEKVFWIRGKPGSGKSTLLKFILQHEKTQIGVDRWRPSTLIVSHFFWKPGPILQNNLRGLLCSLNHQLLSSEHAIVGHVLSEFAFSRQHETTGDWEISQLKSVLHCILTRFERSVFFLIDGLDEATRPDEVIRLLDSLLDRQNIKFCISSRDEFVFQKEFSRYRGFKLEDLTKGDMLGFALAEIPDPYGTYPSKFLRELRGLLVEKAQGVFLWLVLALESVKRGLRNNDDEDRIHSRLKQLPSELERLYAEMWDRHGQDRAIYQQEAARYFALLVTHQALLEEYARRFGVESHVPLSPCSLMLDANKSLQRELLDKTHEPPVGYMVKEAAAVASGITIKTAGLLGMSYIGFGDGGGGFPRLEEP</sequence>
<comment type="caution">
    <text evidence="3">The sequence shown here is derived from an EMBL/GenBank/DDBJ whole genome shotgun (WGS) entry which is preliminary data.</text>
</comment>
<protein>
    <recommendedName>
        <fullName evidence="2">Nephrocystin 3-like N-terminal domain-containing protein</fullName>
    </recommendedName>
</protein>
<dbReference type="Pfam" id="PF24883">
    <property type="entry name" value="NPHP3_N"/>
    <property type="match status" value="1"/>
</dbReference>
<accession>A0A2H2ZSQ4</accession>
<organism evidence="3 4">
    <name type="scientific">Trichoderma parareesei</name>
    <name type="common">Filamentous fungus</name>
    <dbReference type="NCBI Taxonomy" id="858221"/>
    <lineage>
        <taxon>Eukaryota</taxon>
        <taxon>Fungi</taxon>
        <taxon>Dikarya</taxon>
        <taxon>Ascomycota</taxon>
        <taxon>Pezizomycotina</taxon>
        <taxon>Sordariomycetes</taxon>
        <taxon>Hypocreomycetidae</taxon>
        <taxon>Hypocreales</taxon>
        <taxon>Hypocreaceae</taxon>
        <taxon>Trichoderma</taxon>
    </lineage>
</organism>
<dbReference type="Gene3D" id="3.40.50.300">
    <property type="entry name" value="P-loop containing nucleotide triphosphate hydrolases"/>
    <property type="match status" value="1"/>
</dbReference>
<dbReference type="InterPro" id="IPR027417">
    <property type="entry name" value="P-loop_NTPase"/>
</dbReference>
<name>A0A2H2ZSQ4_TRIPA</name>
<evidence type="ECO:0000259" key="2">
    <source>
        <dbReference type="Pfam" id="PF24883"/>
    </source>
</evidence>
<dbReference type="EMBL" id="LFMI01000432">
    <property type="protein sequence ID" value="OTA03705.1"/>
    <property type="molecule type" value="Genomic_DNA"/>
</dbReference>